<feature type="transmembrane region" description="Helical" evidence="1">
    <location>
        <begin position="33"/>
        <end position="61"/>
    </location>
</feature>
<dbReference type="AlphaFoldDB" id="A0A6J4QFG5"/>
<sequence>MASAKSTRRGSEVERFVKTLALVFERALWGSRFAVLIAVVGSVVLALGAFYLATADVIYWLGYLVSYTDPSSSSAEREVVRANAVTTIVKAVDEYLIAAILLLFALGLYELFIDRIDAA</sequence>
<proteinExistence type="predicted"/>
<name>A0A6J4QFG5_9ACTN</name>
<dbReference type="InterPro" id="IPR005134">
    <property type="entry name" value="UPF0114"/>
</dbReference>
<feature type="transmembrane region" description="Helical" evidence="1">
    <location>
        <begin position="95"/>
        <end position="113"/>
    </location>
</feature>
<keyword evidence="1" id="KW-0812">Transmembrane</keyword>
<organism evidence="2">
    <name type="scientific">uncultured Rubrobacteraceae bacterium</name>
    <dbReference type="NCBI Taxonomy" id="349277"/>
    <lineage>
        <taxon>Bacteria</taxon>
        <taxon>Bacillati</taxon>
        <taxon>Actinomycetota</taxon>
        <taxon>Rubrobacteria</taxon>
        <taxon>Rubrobacterales</taxon>
        <taxon>Rubrobacteraceae</taxon>
        <taxon>environmental samples</taxon>
    </lineage>
</organism>
<gene>
    <name evidence="2" type="ORF">AVDCRST_MAG28-733</name>
</gene>
<accession>A0A6J4QFG5</accession>
<protein>
    <submittedName>
        <fullName evidence="2">Uncharacterized protein</fullName>
    </submittedName>
</protein>
<dbReference type="PANTHER" id="PTHR31721">
    <property type="entry name" value="OS06G0710300 PROTEIN"/>
    <property type="match status" value="1"/>
</dbReference>
<evidence type="ECO:0000256" key="1">
    <source>
        <dbReference type="SAM" id="Phobius"/>
    </source>
</evidence>
<keyword evidence="1" id="KW-1133">Transmembrane helix</keyword>
<keyword evidence="1" id="KW-0472">Membrane</keyword>
<dbReference type="EMBL" id="CADCVE010000015">
    <property type="protein sequence ID" value="CAA9443421.1"/>
    <property type="molecule type" value="Genomic_DNA"/>
</dbReference>
<evidence type="ECO:0000313" key="2">
    <source>
        <dbReference type="EMBL" id="CAA9443421.1"/>
    </source>
</evidence>
<dbReference type="PANTHER" id="PTHR31721:SF4">
    <property type="entry name" value="OS06G0710300 PROTEIN"/>
    <property type="match status" value="1"/>
</dbReference>
<dbReference type="Pfam" id="PF03350">
    <property type="entry name" value="UPF0114"/>
    <property type="match status" value="1"/>
</dbReference>
<reference evidence="2" key="1">
    <citation type="submission" date="2020-02" db="EMBL/GenBank/DDBJ databases">
        <authorList>
            <person name="Meier V. D."/>
        </authorList>
    </citation>
    <scope>NUCLEOTIDE SEQUENCE</scope>
    <source>
        <strain evidence="2">AVDCRST_MAG28</strain>
    </source>
</reference>